<dbReference type="OrthoDB" id="3430276at2"/>
<dbReference type="AlphaFoldDB" id="A0A1H9TCY9"/>
<dbReference type="STRING" id="402600.SAMN05216188_11839"/>
<organism evidence="2 3">
    <name type="scientific">Lentzea xinjiangensis</name>
    <dbReference type="NCBI Taxonomy" id="402600"/>
    <lineage>
        <taxon>Bacteria</taxon>
        <taxon>Bacillati</taxon>
        <taxon>Actinomycetota</taxon>
        <taxon>Actinomycetes</taxon>
        <taxon>Pseudonocardiales</taxon>
        <taxon>Pseudonocardiaceae</taxon>
        <taxon>Lentzea</taxon>
    </lineage>
</organism>
<feature type="domain" description="DUF397" evidence="1">
    <location>
        <begin position="13"/>
        <end position="62"/>
    </location>
</feature>
<name>A0A1H9TCY9_9PSEU</name>
<dbReference type="InterPro" id="IPR007278">
    <property type="entry name" value="DUF397"/>
</dbReference>
<evidence type="ECO:0000313" key="2">
    <source>
        <dbReference type="EMBL" id="SER94976.1"/>
    </source>
</evidence>
<gene>
    <name evidence="2" type="ORF">SAMN05216188_11839</name>
</gene>
<proteinExistence type="predicted"/>
<reference evidence="3" key="1">
    <citation type="submission" date="2016-10" db="EMBL/GenBank/DDBJ databases">
        <authorList>
            <person name="Varghese N."/>
            <person name="Submissions S."/>
        </authorList>
    </citation>
    <scope>NUCLEOTIDE SEQUENCE [LARGE SCALE GENOMIC DNA]</scope>
    <source>
        <strain evidence="3">CGMCC 4.3525</strain>
    </source>
</reference>
<evidence type="ECO:0000259" key="1">
    <source>
        <dbReference type="Pfam" id="PF04149"/>
    </source>
</evidence>
<evidence type="ECO:0000313" key="3">
    <source>
        <dbReference type="Proteomes" id="UP000199352"/>
    </source>
</evidence>
<sequence>MGNRHAPAWGERRVSSYSDGANNCLEVAHCRRKVGLWDTKDRGLGHLEFTLEQWQWFVDTAKRS</sequence>
<dbReference type="Pfam" id="PF04149">
    <property type="entry name" value="DUF397"/>
    <property type="match status" value="1"/>
</dbReference>
<keyword evidence="3" id="KW-1185">Reference proteome</keyword>
<dbReference type="Proteomes" id="UP000199352">
    <property type="component" value="Unassembled WGS sequence"/>
</dbReference>
<accession>A0A1H9TCY9</accession>
<protein>
    <recommendedName>
        <fullName evidence="1">DUF397 domain-containing protein</fullName>
    </recommendedName>
</protein>
<dbReference type="EMBL" id="FOFR01000018">
    <property type="protein sequence ID" value="SER94976.1"/>
    <property type="molecule type" value="Genomic_DNA"/>
</dbReference>